<comment type="similarity">
    <text evidence="9">Belongs to the GSP H family.</text>
</comment>
<evidence type="ECO:0000256" key="4">
    <source>
        <dbReference type="ARBA" id="ARBA00022481"/>
    </source>
</evidence>
<keyword evidence="7 11" id="KW-1133">Transmembrane helix</keyword>
<sequence length="205" mass="21982">MLTTQRRRLRGATLLELIVTVSIVGILMAIGVPQLGDWVRRNSVGSAAEIIQNGLRQAEAEAIRRNQRVEFLLTNDAPSQDSIKTLTAAANGANWASRVLDADFAPLSDITLAYVNVFRMKDVSADVAIQGPANVVFSGNGRVFDIKGAPITEYQIFRVSRPGADRAMCVFVTPGGGIRTCDPAITSGKPFACLPLVSAEKCPKP</sequence>
<protein>
    <recommendedName>
        <fullName evidence="2">Type II secretion system protein H</fullName>
    </recommendedName>
    <alternativeName>
        <fullName evidence="10">General secretion pathway protein H</fullName>
    </alternativeName>
</protein>
<dbReference type="InterPro" id="IPR012902">
    <property type="entry name" value="N_methyl_site"/>
</dbReference>
<evidence type="ECO:0000256" key="5">
    <source>
        <dbReference type="ARBA" id="ARBA00022519"/>
    </source>
</evidence>
<evidence type="ECO:0000256" key="3">
    <source>
        <dbReference type="ARBA" id="ARBA00022475"/>
    </source>
</evidence>
<keyword evidence="5" id="KW-0997">Cell inner membrane</keyword>
<feature type="domain" description="General secretion pathway GspH" evidence="12">
    <location>
        <begin position="47"/>
        <end position="176"/>
    </location>
</feature>
<evidence type="ECO:0000256" key="9">
    <source>
        <dbReference type="ARBA" id="ARBA00025772"/>
    </source>
</evidence>
<evidence type="ECO:0000259" key="12">
    <source>
        <dbReference type="Pfam" id="PF12019"/>
    </source>
</evidence>
<evidence type="ECO:0000256" key="1">
    <source>
        <dbReference type="ARBA" id="ARBA00004377"/>
    </source>
</evidence>
<evidence type="ECO:0000256" key="8">
    <source>
        <dbReference type="ARBA" id="ARBA00023136"/>
    </source>
</evidence>
<name>A0ABQ6FAP7_9RHOO</name>
<dbReference type="RefSeq" id="WP_284187689.1">
    <property type="nucleotide sequence ID" value="NZ_BSPX01000023.1"/>
</dbReference>
<evidence type="ECO:0000313" key="13">
    <source>
        <dbReference type="EMBL" id="GLT22371.1"/>
    </source>
</evidence>
<reference evidence="14" key="1">
    <citation type="journal article" date="2019" name="Int. J. Syst. Evol. Microbiol.">
        <title>The Global Catalogue of Microorganisms (GCM) 10K type strain sequencing project: providing services to taxonomists for standard genome sequencing and annotation.</title>
        <authorList>
            <consortium name="The Broad Institute Genomics Platform"/>
            <consortium name="The Broad Institute Genome Sequencing Center for Infectious Disease"/>
            <person name="Wu L."/>
            <person name="Ma J."/>
        </authorList>
    </citation>
    <scope>NUCLEOTIDE SEQUENCE [LARGE SCALE GENOMIC DNA]</scope>
    <source>
        <strain evidence="14">NBRC 102407</strain>
    </source>
</reference>
<keyword evidence="8 11" id="KW-0472">Membrane</keyword>
<keyword evidence="4" id="KW-0488">Methylation</keyword>
<evidence type="ECO:0000256" key="10">
    <source>
        <dbReference type="ARBA" id="ARBA00030775"/>
    </source>
</evidence>
<dbReference type="Proteomes" id="UP001157167">
    <property type="component" value="Unassembled WGS sequence"/>
</dbReference>
<dbReference type="InterPro" id="IPR045584">
    <property type="entry name" value="Pilin-like"/>
</dbReference>
<dbReference type="SUPFAM" id="SSF54523">
    <property type="entry name" value="Pili subunits"/>
    <property type="match status" value="1"/>
</dbReference>
<gene>
    <name evidence="13" type="ORF">GCM10007933_18300</name>
</gene>
<dbReference type="Pfam" id="PF07963">
    <property type="entry name" value="N_methyl"/>
    <property type="match status" value="1"/>
</dbReference>
<comment type="subcellular location">
    <subcellularLocation>
        <location evidence="1">Cell inner membrane</location>
        <topology evidence="1">Single-pass membrane protein</topology>
    </subcellularLocation>
</comment>
<dbReference type="InterPro" id="IPR022346">
    <property type="entry name" value="T2SS_GspH"/>
</dbReference>
<evidence type="ECO:0000256" key="11">
    <source>
        <dbReference type="SAM" id="Phobius"/>
    </source>
</evidence>
<dbReference type="NCBIfam" id="TIGR02532">
    <property type="entry name" value="IV_pilin_GFxxxE"/>
    <property type="match status" value="1"/>
</dbReference>
<organism evidence="13 14">
    <name type="scientific">Zoogloea oryzae</name>
    <dbReference type="NCBI Taxonomy" id="310767"/>
    <lineage>
        <taxon>Bacteria</taxon>
        <taxon>Pseudomonadati</taxon>
        <taxon>Pseudomonadota</taxon>
        <taxon>Betaproteobacteria</taxon>
        <taxon>Rhodocyclales</taxon>
        <taxon>Zoogloeaceae</taxon>
        <taxon>Zoogloea</taxon>
    </lineage>
</organism>
<dbReference type="EMBL" id="BSPX01000023">
    <property type="protein sequence ID" value="GLT22371.1"/>
    <property type="molecule type" value="Genomic_DNA"/>
</dbReference>
<dbReference type="Pfam" id="PF12019">
    <property type="entry name" value="GspH"/>
    <property type="match status" value="1"/>
</dbReference>
<accession>A0ABQ6FAP7</accession>
<keyword evidence="3" id="KW-1003">Cell membrane</keyword>
<evidence type="ECO:0000256" key="7">
    <source>
        <dbReference type="ARBA" id="ARBA00022989"/>
    </source>
</evidence>
<feature type="transmembrane region" description="Helical" evidence="11">
    <location>
        <begin position="12"/>
        <end position="32"/>
    </location>
</feature>
<evidence type="ECO:0000313" key="14">
    <source>
        <dbReference type="Proteomes" id="UP001157167"/>
    </source>
</evidence>
<dbReference type="Gene3D" id="3.30.700.10">
    <property type="entry name" value="Glycoprotein, Type 4 Pilin"/>
    <property type="match status" value="1"/>
</dbReference>
<keyword evidence="14" id="KW-1185">Reference proteome</keyword>
<proteinExistence type="inferred from homology"/>
<evidence type="ECO:0000256" key="6">
    <source>
        <dbReference type="ARBA" id="ARBA00022692"/>
    </source>
</evidence>
<keyword evidence="6 11" id="KW-0812">Transmembrane</keyword>
<comment type="caution">
    <text evidence="13">The sequence shown here is derived from an EMBL/GenBank/DDBJ whole genome shotgun (WGS) entry which is preliminary data.</text>
</comment>
<evidence type="ECO:0000256" key="2">
    <source>
        <dbReference type="ARBA" id="ARBA00021549"/>
    </source>
</evidence>